<dbReference type="Proteomes" id="UP001432027">
    <property type="component" value="Unassembled WGS sequence"/>
</dbReference>
<reference evidence="6" key="1">
    <citation type="submission" date="2023-10" db="EMBL/GenBank/DDBJ databases">
        <title>Genome assembly of Pristionchus species.</title>
        <authorList>
            <person name="Yoshida K."/>
            <person name="Sommer R.J."/>
        </authorList>
    </citation>
    <scope>NUCLEOTIDE SEQUENCE</scope>
    <source>
        <strain evidence="6">RS0144</strain>
    </source>
</reference>
<dbReference type="Gene3D" id="1.10.630.10">
    <property type="entry name" value="Cytochrome P450"/>
    <property type="match status" value="1"/>
</dbReference>
<evidence type="ECO:0000256" key="3">
    <source>
        <dbReference type="ARBA" id="ARBA00023004"/>
    </source>
</evidence>
<dbReference type="GO" id="GO:0016712">
    <property type="term" value="F:oxidoreductase activity, acting on paired donors, with incorporation or reduction of molecular oxygen, reduced flavin or flavoprotein as one donor, and incorporation of one atom of oxygen"/>
    <property type="evidence" value="ECO:0007669"/>
    <property type="project" value="TreeGrafter"/>
</dbReference>
<feature type="non-terminal residue" evidence="6">
    <location>
        <position position="1"/>
    </location>
</feature>
<protein>
    <recommendedName>
        <fullName evidence="8">Cytochrome P450</fullName>
    </recommendedName>
</protein>
<sequence>EIRNVVGTDRLPSLSDQPQMLYTRAFIHEIQRFANILAKNVPRTTTRDTEVGGHGRNYGLRGHPLRDGA</sequence>
<name>A0AAV5U7K0_9BILA</name>
<organism evidence="6 7">
    <name type="scientific">Pristionchus entomophagus</name>
    <dbReference type="NCBI Taxonomy" id="358040"/>
    <lineage>
        <taxon>Eukaryota</taxon>
        <taxon>Metazoa</taxon>
        <taxon>Ecdysozoa</taxon>
        <taxon>Nematoda</taxon>
        <taxon>Chromadorea</taxon>
        <taxon>Rhabditida</taxon>
        <taxon>Rhabditina</taxon>
        <taxon>Diplogasteromorpha</taxon>
        <taxon>Diplogasteroidea</taxon>
        <taxon>Neodiplogasteridae</taxon>
        <taxon>Pristionchus</taxon>
    </lineage>
</organism>
<evidence type="ECO:0000256" key="5">
    <source>
        <dbReference type="SAM" id="MobiDB-lite"/>
    </source>
</evidence>
<dbReference type="AlphaFoldDB" id="A0AAV5U7K0"/>
<evidence type="ECO:0008006" key="8">
    <source>
        <dbReference type="Google" id="ProtNLM"/>
    </source>
</evidence>
<dbReference type="SUPFAM" id="SSF48264">
    <property type="entry name" value="Cytochrome P450"/>
    <property type="match status" value="1"/>
</dbReference>
<dbReference type="PANTHER" id="PTHR24300:SF375">
    <property type="entry name" value="CYTOCHROME P450 FAMILY"/>
    <property type="match status" value="1"/>
</dbReference>
<keyword evidence="4" id="KW-0560">Oxidoreductase</keyword>
<dbReference type="PANTHER" id="PTHR24300">
    <property type="entry name" value="CYTOCHROME P450 508A4-RELATED"/>
    <property type="match status" value="1"/>
</dbReference>
<dbReference type="GO" id="GO:0006082">
    <property type="term" value="P:organic acid metabolic process"/>
    <property type="evidence" value="ECO:0007669"/>
    <property type="project" value="TreeGrafter"/>
</dbReference>
<accession>A0AAV5U7K0</accession>
<dbReference type="EMBL" id="BTSX01000005">
    <property type="protein sequence ID" value="GMT02451.1"/>
    <property type="molecule type" value="Genomic_DNA"/>
</dbReference>
<evidence type="ECO:0000256" key="1">
    <source>
        <dbReference type="ARBA" id="ARBA00010617"/>
    </source>
</evidence>
<evidence type="ECO:0000256" key="4">
    <source>
        <dbReference type="ARBA" id="ARBA00023033"/>
    </source>
</evidence>
<proteinExistence type="inferred from homology"/>
<gene>
    <name evidence="6" type="ORF">PENTCL1PPCAC_24625</name>
</gene>
<keyword evidence="7" id="KW-1185">Reference proteome</keyword>
<dbReference type="GO" id="GO:0020037">
    <property type="term" value="F:heme binding"/>
    <property type="evidence" value="ECO:0007669"/>
    <property type="project" value="InterPro"/>
</dbReference>
<dbReference type="GO" id="GO:0005737">
    <property type="term" value="C:cytoplasm"/>
    <property type="evidence" value="ECO:0007669"/>
    <property type="project" value="TreeGrafter"/>
</dbReference>
<dbReference type="InterPro" id="IPR050182">
    <property type="entry name" value="Cytochrome_P450_fam2"/>
</dbReference>
<dbReference type="InterPro" id="IPR036396">
    <property type="entry name" value="Cyt_P450_sf"/>
</dbReference>
<keyword evidence="2" id="KW-0479">Metal-binding</keyword>
<dbReference type="InterPro" id="IPR001128">
    <property type="entry name" value="Cyt_P450"/>
</dbReference>
<comment type="caution">
    <text evidence="6">The sequence shown here is derived from an EMBL/GenBank/DDBJ whole genome shotgun (WGS) entry which is preliminary data.</text>
</comment>
<keyword evidence="4" id="KW-0503">Monooxygenase</keyword>
<evidence type="ECO:0000256" key="2">
    <source>
        <dbReference type="ARBA" id="ARBA00022723"/>
    </source>
</evidence>
<keyword evidence="3" id="KW-0408">Iron</keyword>
<dbReference type="GO" id="GO:0005506">
    <property type="term" value="F:iron ion binding"/>
    <property type="evidence" value="ECO:0007669"/>
    <property type="project" value="InterPro"/>
</dbReference>
<comment type="similarity">
    <text evidence="1">Belongs to the cytochrome P450 family.</text>
</comment>
<dbReference type="GO" id="GO:0006805">
    <property type="term" value="P:xenobiotic metabolic process"/>
    <property type="evidence" value="ECO:0007669"/>
    <property type="project" value="TreeGrafter"/>
</dbReference>
<feature type="region of interest" description="Disordered" evidence="5">
    <location>
        <begin position="45"/>
        <end position="69"/>
    </location>
</feature>
<dbReference type="Pfam" id="PF00067">
    <property type="entry name" value="p450"/>
    <property type="match status" value="1"/>
</dbReference>
<evidence type="ECO:0000313" key="6">
    <source>
        <dbReference type="EMBL" id="GMT02451.1"/>
    </source>
</evidence>
<evidence type="ECO:0000313" key="7">
    <source>
        <dbReference type="Proteomes" id="UP001432027"/>
    </source>
</evidence>